<organism evidence="2 3">
    <name type="scientific">Streptomyces violaceoruber</name>
    <dbReference type="NCBI Taxonomy" id="1935"/>
    <lineage>
        <taxon>Bacteria</taxon>
        <taxon>Bacillati</taxon>
        <taxon>Actinomycetota</taxon>
        <taxon>Actinomycetes</taxon>
        <taxon>Kitasatosporales</taxon>
        <taxon>Streptomycetaceae</taxon>
        <taxon>Streptomyces</taxon>
        <taxon>Streptomyces violaceoruber group</taxon>
    </lineage>
</organism>
<dbReference type="STRING" id="1935.B1H20_32845"/>
<feature type="signal peptide" evidence="1">
    <location>
        <begin position="1"/>
        <end position="30"/>
    </location>
</feature>
<dbReference type="Pfam" id="PF03752">
    <property type="entry name" value="ALF"/>
    <property type="match status" value="1"/>
</dbReference>
<evidence type="ECO:0000256" key="1">
    <source>
        <dbReference type="SAM" id="SignalP"/>
    </source>
</evidence>
<evidence type="ECO:0000313" key="3">
    <source>
        <dbReference type="Proteomes" id="UP000192445"/>
    </source>
</evidence>
<accession>A0A1V0UMU5</accession>
<sequence length="366" mass="38512">MSTGRRAATALTVALLTLGTPLAGSAPAWADAPGTARAVAADETPALSALAAEAARNEVLRIAKSGLPAELRTSAWNALRSTLGDAAIEAWLAPGGGYDLAKQRLRDTRTRNRLFCERVAATHTPEFSPQVNAAARTALKGTDPDRAAFVSTGYERAQQRDREVRAADTEHQQEVAARERDFVAALAATDPGGEVRTAAQWALRPGATDADVAEFFGYGWATGATLDLEGHRLRIADGETRRHHALTLLLRKALAAEEALKGAADAAKARAEAEAAWRSVADQAGAAYRTWADEQTAAAAQAAHWAAVAAAAAEGADGIWKNIAGPAGANQQSWTQEGASAAGSAAYWQDMLKRAEESEERVRETV</sequence>
<dbReference type="KEGG" id="svu:B1H20_32845"/>
<keyword evidence="1" id="KW-0732">Signal</keyword>
<gene>
    <name evidence="2" type="ORF">B1H20_32845</name>
</gene>
<feature type="chain" id="PRO_5010707367" evidence="1">
    <location>
        <begin position="31"/>
        <end position="366"/>
    </location>
</feature>
<dbReference type="InterPro" id="IPR005506">
    <property type="entry name" value="DUF312_ALF"/>
</dbReference>
<evidence type="ECO:0000313" key="2">
    <source>
        <dbReference type="EMBL" id="ARF66494.1"/>
    </source>
</evidence>
<proteinExistence type="predicted"/>
<reference evidence="2 3" key="1">
    <citation type="submission" date="2017-03" db="EMBL/GenBank/DDBJ databases">
        <title>Complete Genome Sequence of a natural compounds producer, Streptomyces violaceus S21.</title>
        <authorList>
            <person name="Zhong C."/>
            <person name="Zhao Z."/>
            <person name="Fu J."/>
            <person name="Zong G."/>
            <person name="Qin R."/>
            <person name="Cao G."/>
        </authorList>
    </citation>
    <scope>NUCLEOTIDE SEQUENCE [LARGE SCALE GENOMIC DNA]</scope>
    <source>
        <strain evidence="2 3">S21</strain>
    </source>
</reference>
<dbReference type="RefSeq" id="WP_032772458.1">
    <property type="nucleotide sequence ID" value="NZ_CP020570.1"/>
</dbReference>
<dbReference type="Proteomes" id="UP000192445">
    <property type="component" value="Chromosome"/>
</dbReference>
<protein>
    <submittedName>
        <fullName evidence="2">Uncharacterized protein</fullName>
    </submittedName>
</protein>
<name>A0A1V0UMU5_STRVN</name>
<dbReference type="AlphaFoldDB" id="A0A1V0UMU5"/>
<dbReference type="OrthoDB" id="3294255at2"/>
<dbReference type="EMBL" id="CP020570">
    <property type="protein sequence ID" value="ARF66494.1"/>
    <property type="molecule type" value="Genomic_DNA"/>
</dbReference>